<dbReference type="Gene3D" id="3.90.79.10">
    <property type="entry name" value="Nucleoside Triphosphate Pyrophosphohydrolase"/>
    <property type="match status" value="1"/>
</dbReference>
<dbReference type="RefSeq" id="WP_173943086.1">
    <property type="nucleotide sequence ID" value="NZ_CBCSCD010000001.1"/>
</dbReference>
<keyword evidence="6" id="KW-1185">Reference proteome</keyword>
<keyword evidence="2 3" id="KW-0378">Hydrolase</keyword>
<dbReference type="InterPro" id="IPR015797">
    <property type="entry name" value="NUDIX_hydrolase-like_dom_sf"/>
</dbReference>
<dbReference type="CDD" id="cd03674">
    <property type="entry name" value="NUDIX_Hydrolase"/>
    <property type="match status" value="1"/>
</dbReference>
<accession>A0A6M9PVG9</accession>
<feature type="domain" description="Nudix hydrolase" evidence="4">
    <location>
        <begin position="36"/>
        <end position="168"/>
    </location>
</feature>
<evidence type="ECO:0000256" key="2">
    <source>
        <dbReference type="ARBA" id="ARBA00022801"/>
    </source>
</evidence>
<evidence type="ECO:0000256" key="1">
    <source>
        <dbReference type="ARBA" id="ARBA00001946"/>
    </source>
</evidence>
<evidence type="ECO:0000259" key="4">
    <source>
        <dbReference type="PROSITE" id="PS51462"/>
    </source>
</evidence>
<comment type="similarity">
    <text evidence="3">Belongs to the Nudix hydrolase family.</text>
</comment>
<dbReference type="KEGG" id="pani:DCO16_07570"/>
<organism evidence="5 6">
    <name type="scientific">Polynucleobacter antarcticus</name>
    <dbReference type="NCBI Taxonomy" id="1743162"/>
    <lineage>
        <taxon>Bacteria</taxon>
        <taxon>Pseudomonadati</taxon>
        <taxon>Pseudomonadota</taxon>
        <taxon>Betaproteobacteria</taxon>
        <taxon>Burkholderiales</taxon>
        <taxon>Burkholderiaceae</taxon>
        <taxon>Polynucleobacter</taxon>
    </lineage>
</organism>
<dbReference type="PRINTS" id="PR00502">
    <property type="entry name" value="NUDIXFAMILY"/>
</dbReference>
<dbReference type="PROSITE" id="PS00893">
    <property type="entry name" value="NUDIX_BOX"/>
    <property type="match status" value="1"/>
</dbReference>
<dbReference type="PROSITE" id="PS51462">
    <property type="entry name" value="NUDIX"/>
    <property type="match status" value="1"/>
</dbReference>
<dbReference type="InterPro" id="IPR000086">
    <property type="entry name" value="NUDIX_hydrolase_dom"/>
</dbReference>
<evidence type="ECO:0000256" key="3">
    <source>
        <dbReference type="RuleBase" id="RU003476"/>
    </source>
</evidence>
<dbReference type="EMBL" id="CP028941">
    <property type="protein sequence ID" value="QKM62927.1"/>
    <property type="molecule type" value="Genomic_DNA"/>
</dbReference>
<proteinExistence type="inferred from homology"/>
<sequence length="169" mass="19043">MSHLHLILQAAEFSSLKDAAVQVLTSTNPYSRYNKEGHITASGLMIKDEKVLLIFHPHIQQWLQPGGHIDEGETPMDAAIREVFEETGVVCDPYANDDEPLDIDIHQIPSNPQKGEGDHVHIDLLFLLRAVEERESSENIQKAWISCCDISNLRIQRALKKLNNETLSP</sequence>
<evidence type="ECO:0000313" key="5">
    <source>
        <dbReference type="EMBL" id="QKM62927.1"/>
    </source>
</evidence>
<gene>
    <name evidence="5" type="ORF">DCO16_07570</name>
</gene>
<protein>
    <submittedName>
        <fullName evidence="5">NUDIX hydrolase</fullName>
    </submittedName>
</protein>
<dbReference type="SUPFAM" id="SSF55811">
    <property type="entry name" value="Nudix"/>
    <property type="match status" value="1"/>
</dbReference>
<reference evidence="5 6" key="1">
    <citation type="submission" date="2018-04" db="EMBL/GenBank/DDBJ databases">
        <title>Polynucleobacter sp. LimPoW16 genome.</title>
        <authorList>
            <person name="Hahn M.W."/>
        </authorList>
    </citation>
    <scope>NUCLEOTIDE SEQUENCE [LARGE SCALE GENOMIC DNA]</scope>
    <source>
        <strain evidence="5 6">LimPoW16</strain>
    </source>
</reference>
<dbReference type="Pfam" id="PF00293">
    <property type="entry name" value="NUDIX"/>
    <property type="match status" value="1"/>
</dbReference>
<dbReference type="PANTHER" id="PTHR43736">
    <property type="entry name" value="ADP-RIBOSE PYROPHOSPHATASE"/>
    <property type="match status" value="1"/>
</dbReference>
<name>A0A6M9PVG9_9BURK</name>
<evidence type="ECO:0000313" key="6">
    <source>
        <dbReference type="Proteomes" id="UP000500806"/>
    </source>
</evidence>
<dbReference type="Proteomes" id="UP000500806">
    <property type="component" value="Chromosome"/>
</dbReference>
<dbReference type="GO" id="GO:0016787">
    <property type="term" value="F:hydrolase activity"/>
    <property type="evidence" value="ECO:0007669"/>
    <property type="project" value="UniProtKB-KW"/>
</dbReference>
<dbReference type="AlphaFoldDB" id="A0A6M9PVG9"/>
<dbReference type="InterPro" id="IPR020476">
    <property type="entry name" value="Nudix_hydrolase"/>
</dbReference>
<dbReference type="InterPro" id="IPR020084">
    <property type="entry name" value="NUDIX_hydrolase_CS"/>
</dbReference>
<dbReference type="PANTHER" id="PTHR43736:SF1">
    <property type="entry name" value="DIHYDRONEOPTERIN TRIPHOSPHATE DIPHOSPHATASE"/>
    <property type="match status" value="1"/>
</dbReference>
<comment type="cofactor">
    <cofactor evidence="1">
        <name>Mg(2+)</name>
        <dbReference type="ChEBI" id="CHEBI:18420"/>
    </cofactor>
</comment>